<evidence type="ECO:0000313" key="2">
    <source>
        <dbReference type="EMBL" id="KNC65369.1"/>
    </source>
</evidence>
<name>A0A0L0ELN3_9GAMM</name>
<comment type="caution">
    <text evidence="2">The sequence shown here is derived from an EMBL/GenBank/DDBJ whole genome shotgun (WGS) entry which is preliminary data.</text>
</comment>
<accession>A0A0L0ELN3</accession>
<gene>
    <name evidence="2" type="ORF">AC626_23555</name>
</gene>
<keyword evidence="1" id="KW-0732">Signal</keyword>
<protein>
    <recommendedName>
        <fullName evidence="4">Lipoprotein</fullName>
    </recommendedName>
</protein>
<dbReference type="OrthoDB" id="6312257at2"/>
<evidence type="ECO:0000256" key="1">
    <source>
        <dbReference type="SAM" id="SignalP"/>
    </source>
</evidence>
<evidence type="ECO:0008006" key="4">
    <source>
        <dbReference type="Google" id="ProtNLM"/>
    </source>
</evidence>
<dbReference type="EMBL" id="LFZX01000305">
    <property type="protein sequence ID" value="KNC65369.1"/>
    <property type="molecule type" value="Genomic_DNA"/>
</dbReference>
<feature type="chain" id="PRO_5005538032" description="Lipoprotein" evidence="1">
    <location>
        <begin position="24"/>
        <end position="238"/>
    </location>
</feature>
<dbReference type="AlphaFoldDB" id="A0A0L0ELN3"/>
<organism evidence="2 3">
    <name type="scientific">Pseudoalteromonas rubra</name>
    <dbReference type="NCBI Taxonomy" id="43658"/>
    <lineage>
        <taxon>Bacteria</taxon>
        <taxon>Pseudomonadati</taxon>
        <taxon>Pseudomonadota</taxon>
        <taxon>Gammaproteobacteria</taxon>
        <taxon>Alteromonadales</taxon>
        <taxon>Pseudoalteromonadaceae</taxon>
        <taxon>Pseudoalteromonas</taxon>
    </lineage>
</organism>
<reference evidence="3" key="1">
    <citation type="submission" date="2015-07" db="EMBL/GenBank/DDBJ databases">
        <title>Draft genome sequence of a Pseudoalteromonas rubra strain, OCN096, isolated from Kaneohe Bay, Oahu, Hawaii.</title>
        <authorList>
            <person name="Beurmann S."/>
            <person name="Ushijima B."/>
            <person name="Belcaid M."/>
            <person name="Callahan S.M."/>
            <person name="Aeby G.S."/>
        </authorList>
    </citation>
    <scope>NUCLEOTIDE SEQUENCE [LARGE SCALE GENOMIC DNA]</scope>
    <source>
        <strain evidence="3">OCN096</strain>
    </source>
</reference>
<sequence>MKKRTFIALILSGILLGCGSGNSEPTYGITGPVKPPKPNVKSTKIVTQGFEVSIYNRLVEQDADDPEYNRDTPYQVNEPVTYRDIVFGLDTQTESVKLASGFDTFTPFQLISKAYALSPMPPQTEESIVSLDITSAMDFSQQYPSGSNLNALFSVTYDDALNRYYSYHNDTKTFFTVDEFLQYGRDGEALNAGFTRNLVLNTGPEYPVNMTFYIRIELDNGKVFSLETQEITFQVQGE</sequence>
<evidence type="ECO:0000313" key="3">
    <source>
        <dbReference type="Proteomes" id="UP000036850"/>
    </source>
</evidence>
<dbReference type="PATRIC" id="fig|43658.6.peg.1986"/>
<dbReference type="PROSITE" id="PS51257">
    <property type="entry name" value="PROKAR_LIPOPROTEIN"/>
    <property type="match status" value="1"/>
</dbReference>
<feature type="signal peptide" evidence="1">
    <location>
        <begin position="1"/>
        <end position="23"/>
    </location>
</feature>
<dbReference type="Proteomes" id="UP000036850">
    <property type="component" value="Unassembled WGS sequence"/>
</dbReference>
<proteinExistence type="predicted"/>